<sequence>MEFISPPSSIVKVKNYRSPEKEETKENEFIEVVGENPYRFISLYKGLIDLCNGEKKPKLFFAVSSISNLPTELVEEILSRVPVTSTRAVRLTCKKWNTLSKDESFTKKHLTQVVRREGELQAIVLLNYSLYLMSIDRIHDNDFDPSVKSRGNLVSLNDSDKLVIITRVYHCEGLVLCLTEDNSRLVVWNPYTGQTRWIRVELRSDKHRGIWYGHALGYDKRNHKILRYLNVPGAMYVHEIYDLNSDSWRVLDVTPDWDVEFGNYGLSLKGNTYWYGTDKVSREDVPDFLLCFDFTKERFGPRLHLPFESYSEDAVVLSSVREEQLAVLYQHCETHEMEIWITTKIEHNALSWSKFLAVDMDPLTGCRFYSGGSFLVDEEKRAVVVFDEDKNVSETNRNTAYFIGENGYFREVDLGEITTAKEIFPHAFSYVPSSVFFESGSDEKR</sequence>
<keyword evidence="2" id="KW-1185">Reference proteome</keyword>
<name>A0ABM0T145_CAMSA</name>
<dbReference type="SUPFAM" id="SSF81383">
    <property type="entry name" value="F-box domain"/>
    <property type="match status" value="1"/>
</dbReference>
<dbReference type="SUPFAM" id="SSF50965">
    <property type="entry name" value="Galactose oxidase, central domain"/>
    <property type="match status" value="1"/>
</dbReference>
<dbReference type="InterPro" id="IPR001810">
    <property type="entry name" value="F-box_dom"/>
</dbReference>
<dbReference type="InterPro" id="IPR017451">
    <property type="entry name" value="F-box-assoc_interact_dom"/>
</dbReference>
<dbReference type="InterPro" id="IPR050796">
    <property type="entry name" value="SCF_F-box_component"/>
</dbReference>
<reference evidence="2" key="1">
    <citation type="journal article" date="2014" name="Nat. Commun.">
        <title>The emerging biofuel crop Camelina sativa retains a highly undifferentiated hexaploid genome structure.</title>
        <authorList>
            <person name="Kagale S."/>
            <person name="Koh C."/>
            <person name="Nixon J."/>
            <person name="Bollina V."/>
            <person name="Clarke W.E."/>
            <person name="Tuteja R."/>
            <person name="Spillane C."/>
            <person name="Robinson S.J."/>
            <person name="Links M.G."/>
            <person name="Clarke C."/>
            <person name="Higgins E.E."/>
            <person name="Huebert T."/>
            <person name="Sharpe A.G."/>
            <person name="Parkin I.A."/>
        </authorList>
    </citation>
    <scope>NUCLEOTIDE SEQUENCE [LARGE SCALE GENOMIC DNA]</scope>
    <source>
        <strain evidence="2">cv. DH55</strain>
    </source>
</reference>
<evidence type="ECO:0000313" key="3">
    <source>
        <dbReference type="RefSeq" id="XP_010419262.1"/>
    </source>
</evidence>
<dbReference type="CDD" id="cd22157">
    <property type="entry name" value="F-box_AtFBW1-like"/>
    <property type="match status" value="1"/>
</dbReference>
<feature type="domain" description="F-box" evidence="1">
    <location>
        <begin position="63"/>
        <end position="109"/>
    </location>
</feature>
<dbReference type="Proteomes" id="UP000694864">
    <property type="component" value="Chromosome 1"/>
</dbReference>
<protein>
    <submittedName>
        <fullName evidence="3">F-box/kelch-repeat protein At3g16740-like</fullName>
    </submittedName>
</protein>
<evidence type="ECO:0000313" key="2">
    <source>
        <dbReference type="Proteomes" id="UP000694864"/>
    </source>
</evidence>
<dbReference type="GeneID" id="104704962"/>
<dbReference type="InterPro" id="IPR006527">
    <property type="entry name" value="F-box-assoc_dom_typ1"/>
</dbReference>
<dbReference type="SMART" id="SM00256">
    <property type="entry name" value="FBOX"/>
    <property type="match status" value="1"/>
</dbReference>
<dbReference type="PANTHER" id="PTHR31672">
    <property type="entry name" value="BNACNNG10540D PROTEIN"/>
    <property type="match status" value="1"/>
</dbReference>
<dbReference type="Pfam" id="PF00646">
    <property type="entry name" value="F-box"/>
    <property type="match status" value="1"/>
</dbReference>
<gene>
    <name evidence="3" type="primary">LOC104704962</name>
</gene>
<dbReference type="PROSITE" id="PS50181">
    <property type="entry name" value="FBOX"/>
    <property type="match status" value="1"/>
</dbReference>
<evidence type="ECO:0000259" key="1">
    <source>
        <dbReference type="PROSITE" id="PS50181"/>
    </source>
</evidence>
<proteinExistence type="predicted"/>
<organism evidence="2 3">
    <name type="scientific">Camelina sativa</name>
    <name type="common">False flax</name>
    <name type="synonym">Myagrum sativum</name>
    <dbReference type="NCBI Taxonomy" id="90675"/>
    <lineage>
        <taxon>Eukaryota</taxon>
        <taxon>Viridiplantae</taxon>
        <taxon>Streptophyta</taxon>
        <taxon>Embryophyta</taxon>
        <taxon>Tracheophyta</taxon>
        <taxon>Spermatophyta</taxon>
        <taxon>Magnoliopsida</taxon>
        <taxon>eudicotyledons</taxon>
        <taxon>Gunneridae</taxon>
        <taxon>Pentapetalae</taxon>
        <taxon>rosids</taxon>
        <taxon>malvids</taxon>
        <taxon>Brassicales</taxon>
        <taxon>Brassicaceae</taxon>
        <taxon>Camelineae</taxon>
        <taxon>Camelina</taxon>
    </lineage>
</organism>
<accession>A0ABM0T145</accession>
<dbReference type="Gene3D" id="1.20.1280.50">
    <property type="match status" value="1"/>
</dbReference>
<dbReference type="InterPro" id="IPR036047">
    <property type="entry name" value="F-box-like_dom_sf"/>
</dbReference>
<reference evidence="3" key="2">
    <citation type="submission" date="2025-08" db="UniProtKB">
        <authorList>
            <consortium name="RefSeq"/>
        </authorList>
    </citation>
    <scope>IDENTIFICATION</scope>
    <source>
        <tissue evidence="3">Leaf</tissue>
    </source>
</reference>
<dbReference type="NCBIfam" id="TIGR01640">
    <property type="entry name" value="F_box_assoc_1"/>
    <property type="match status" value="1"/>
</dbReference>
<dbReference type="InterPro" id="IPR011043">
    <property type="entry name" value="Gal_Oxase/kelch_b-propeller"/>
</dbReference>
<dbReference type="RefSeq" id="XP_010419262.1">
    <property type="nucleotide sequence ID" value="XM_010420960.2"/>
</dbReference>
<dbReference type="Pfam" id="PF07734">
    <property type="entry name" value="FBA_1"/>
    <property type="match status" value="1"/>
</dbReference>
<dbReference type="PANTHER" id="PTHR31672:SF13">
    <property type="entry name" value="F-BOX PROTEIN CPR30-LIKE"/>
    <property type="match status" value="1"/>
</dbReference>